<dbReference type="PANTHER" id="PTHR46517:SF1">
    <property type="entry name" value="FRUCTOSE-2,6-BISPHOSPHATASE TIGAR"/>
    <property type="match status" value="1"/>
</dbReference>
<dbReference type="CDD" id="cd07067">
    <property type="entry name" value="HP_PGM_like"/>
    <property type="match status" value="1"/>
</dbReference>
<dbReference type="InterPro" id="IPR051695">
    <property type="entry name" value="Phosphoglycerate_Mutase"/>
</dbReference>
<dbReference type="Proteomes" id="UP001589610">
    <property type="component" value="Unassembled WGS sequence"/>
</dbReference>
<dbReference type="EMBL" id="JBHMBS010000004">
    <property type="protein sequence ID" value="MFB9676137.1"/>
    <property type="molecule type" value="Genomic_DNA"/>
</dbReference>
<dbReference type="Pfam" id="PF00300">
    <property type="entry name" value="His_Phos_1"/>
    <property type="match status" value="1"/>
</dbReference>
<comment type="caution">
    <text evidence="2">The sequence shown here is derived from an EMBL/GenBank/DDBJ whole genome shotgun (WGS) entry which is preliminary data.</text>
</comment>
<dbReference type="InterPro" id="IPR013078">
    <property type="entry name" value="His_Pase_superF_clade-1"/>
</dbReference>
<dbReference type="PANTHER" id="PTHR46517">
    <property type="entry name" value="FRUCTOSE-2,6-BISPHOSPHATASE TIGAR"/>
    <property type="match status" value="1"/>
</dbReference>
<dbReference type="InterPro" id="IPR029033">
    <property type="entry name" value="His_PPase_superfam"/>
</dbReference>
<accession>A0ABV5TAQ8</accession>
<dbReference type="Gene3D" id="3.40.50.1240">
    <property type="entry name" value="Phosphoglycerate mutase-like"/>
    <property type="match status" value="1"/>
</dbReference>
<keyword evidence="3" id="KW-1185">Reference proteome</keyword>
<evidence type="ECO:0000256" key="1">
    <source>
        <dbReference type="ARBA" id="ARBA00022801"/>
    </source>
</evidence>
<gene>
    <name evidence="2" type="ORF">ACFFRH_11610</name>
</gene>
<dbReference type="SUPFAM" id="SSF53254">
    <property type="entry name" value="Phosphoglycerate mutase-like"/>
    <property type="match status" value="1"/>
</dbReference>
<organism evidence="2 3">
    <name type="scientific">Streptosporangium vulgare</name>
    <dbReference type="NCBI Taxonomy" id="46190"/>
    <lineage>
        <taxon>Bacteria</taxon>
        <taxon>Bacillati</taxon>
        <taxon>Actinomycetota</taxon>
        <taxon>Actinomycetes</taxon>
        <taxon>Streptosporangiales</taxon>
        <taxon>Streptosporangiaceae</taxon>
        <taxon>Streptosporangium</taxon>
    </lineage>
</organism>
<reference evidence="2 3" key="1">
    <citation type="submission" date="2024-09" db="EMBL/GenBank/DDBJ databases">
        <authorList>
            <person name="Sun Q."/>
            <person name="Mori K."/>
        </authorList>
    </citation>
    <scope>NUCLEOTIDE SEQUENCE [LARGE SCALE GENOMIC DNA]</scope>
    <source>
        <strain evidence="2 3">JCM 3028</strain>
    </source>
</reference>
<protein>
    <submittedName>
        <fullName evidence="2">Histidine phosphatase family protein</fullName>
    </submittedName>
</protein>
<keyword evidence="1" id="KW-0378">Hydrolase</keyword>
<evidence type="ECO:0000313" key="3">
    <source>
        <dbReference type="Proteomes" id="UP001589610"/>
    </source>
</evidence>
<evidence type="ECO:0000313" key="2">
    <source>
        <dbReference type="EMBL" id="MFB9676137.1"/>
    </source>
</evidence>
<dbReference type="RefSeq" id="WP_386156121.1">
    <property type="nucleotide sequence ID" value="NZ_JBHMBS010000004.1"/>
</dbReference>
<sequence>MPMEIVFETHSWSEDNDRGIATGWLPGRLSERGRHLAGELGGRRRGDGLAAVFTSDLARAVETASLAFADTGIPILHDWRLRECDYGTGNGMPAIRMHRNRSEHLDTPYPGGESWRQAVRRVGRFLGDLSLRWSDTRVLVIGHVATRWAFDHLIDGVPLEKLVEADFGWREGWEYRLP</sequence>
<proteinExistence type="predicted"/>
<name>A0ABV5TAQ8_9ACTN</name>